<accession>A0A5N6R664</accession>
<evidence type="ECO:0000313" key="3">
    <source>
        <dbReference type="Proteomes" id="UP000327013"/>
    </source>
</evidence>
<gene>
    <name evidence="2" type="ORF">FH972_012198</name>
</gene>
<feature type="compositionally biased region" description="Polar residues" evidence="1">
    <location>
        <begin position="1011"/>
        <end position="1025"/>
    </location>
</feature>
<feature type="compositionally biased region" description="Polar residues" evidence="1">
    <location>
        <begin position="334"/>
        <end position="345"/>
    </location>
</feature>
<protein>
    <submittedName>
        <fullName evidence="2">Uncharacterized protein</fullName>
    </submittedName>
</protein>
<dbReference type="PANTHER" id="PTHR34536">
    <property type="entry name" value="DENTIN SIALOPHOSPHOPROTEIN-LIKE PROTEIN"/>
    <property type="match status" value="1"/>
</dbReference>
<organism evidence="2 3">
    <name type="scientific">Carpinus fangiana</name>
    <dbReference type="NCBI Taxonomy" id="176857"/>
    <lineage>
        <taxon>Eukaryota</taxon>
        <taxon>Viridiplantae</taxon>
        <taxon>Streptophyta</taxon>
        <taxon>Embryophyta</taxon>
        <taxon>Tracheophyta</taxon>
        <taxon>Spermatophyta</taxon>
        <taxon>Magnoliopsida</taxon>
        <taxon>eudicotyledons</taxon>
        <taxon>Gunneridae</taxon>
        <taxon>Pentapetalae</taxon>
        <taxon>rosids</taxon>
        <taxon>fabids</taxon>
        <taxon>Fagales</taxon>
        <taxon>Betulaceae</taxon>
        <taxon>Carpinus</taxon>
    </lineage>
</organism>
<feature type="compositionally biased region" description="Basic and acidic residues" evidence="1">
    <location>
        <begin position="1052"/>
        <end position="1065"/>
    </location>
</feature>
<feature type="compositionally biased region" description="Low complexity" evidence="1">
    <location>
        <begin position="528"/>
        <end position="540"/>
    </location>
</feature>
<dbReference type="PANTHER" id="PTHR34536:SF18">
    <property type="match status" value="1"/>
</dbReference>
<sequence length="1468" mass="160134">MCLNVVNVHMDESCFDLQICFCSCTGVSASTLEISRKQAATACCNTCGGKPLVNGRASSISMPGVVGLELTSFINSDLPWTKITKGSRSSSRRARKSLPRSLKSIAELVNKDPKAVDMPVSESEKLGVSVLGCRFSEKAEHVPIKKRRFLFRSPSPPPAVPSPSSEKTGLLLKFKNDLHQEFRTESLAKSQPGAIKAAASTNDLGQIVDSNPHIDVKNLVRENDKLDEAEDFSGISILAAAACSNCSGGDDGHAEEGSGMEESFVHEVAFEGSMNNESCSLLKGISKEDQSSAEISKGGAGSCISVMPLEVAASSRTANSSNCLSHKNMTEGTYTQDLSMTTSKDLSSKKDEGTVRLQESSSRDDRLHWDLNTVMDAWGQPFEQCSDSQTNVAVGISDYGNSIYSDRMGSSEDCELHKKIESIKGNTEKETLSSYSRDMVHKTRQSSVEEHKLDACTDTDRSVCLQKGLLSSEINYAPSLDSVQGTKSFQSQEGISPNSGSVDLVPADNALGPQTSANVDRNASAQCGTSGSTGSNETSSMHQAGISEICSEFTRPRSNHGTSTCVSEGNSNAASVGVNSVKRVDDYTAGVKTGEVISPSTQVEKHEIALPPIAFGSKAACENGDVADEEAEGAEGASFLDNGIAPTNIVGLETSQPQEFGPYNNVVKNSASTLDEVGPQTSHMCIEMPTSGVLVGGQPAVVVGMATQQGKVSVQDNAESGSQMLLLDGEEPKPLEKCVALFHSPSRDACPGSSDELVNISDKVAPEEPLGNSYGSDICHDDGHLVGIEDASELEMDYDSQYEDGEVRESIVHAWEDYHGEDVESEHVDYGSDNTITLGFEGDQMIKNTQESSFQPHPSGSFLTEVIAAGSGMESAFRGLLTGKDANNVVGTSDNVDNKPGVGTGNATRNNEIDARGDDARKAIQSASLDMKMTAWDQLPECQKNPLDIETGVRDGISWKKTDGDCVAELDAEDTEARIAESGVFKRDLRSRIEGRASRNILFGKDKVSVQGSRYSDTDDSNLSNPRFERESGSFQSFGRGRYSRQNHTRGRGGDRWVDSSENHRGFKRHHSPSYHGPMTLRHLGSENSAHRSFRRSGSPVGRDEVFGVRVGVGPTREMSPYRRLTLGRGGSIRYGPQVDGRGTRGRYQGPPRGNFRESSFSHSHPSARRDRSFSPTERRVNTHAHQSCTKSPSRSRTRSPICGTSGFRHRSKSPNFRSEAGMQSLRSPHQRPGFLADHMVGFRPMRRVRDSPPPHDPRWIGDRRDEVGHFREHGYNQRTSVLDKRLPGRFGPRDDRFDLMDAPRSYRSLHPGRLSEMDGVGRGSLRYDDRRKDVYKYRSSNLVTRNDIDGPIKRFRYDVEDGFVAARNSRYQDGADFNGRWEPKDYNRGIDSRVGDAARRSGVGGPYEFQRDGKYDVKSNSSAMREVGGPYEFQRDGKYDVKSNSSAMRESAMREVEEDSSPRKRPS</sequence>
<feature type="compositionally biased region" description="Low complexity" evidence="1">
    <location>
        <begin position="1188"/>
        <end position="1201"/>
    </location>
</feature>
<feature type="region of interest" description="Disordered" evidence="1">
    <location>
        <begin position="1011"/>
        <end position="1079"/>
    </location>
</feature>
<dbReference type="Proteomes" id="UP000327013">
    <property type="component" value="Chromosome 5"/>
</dbReference>
<evidence type="ECO:0000256" key="1">
    <source>
        <dbReference type="SAM" id="MobiDB-lite"/>
    </source>
</evidence>
<feature type="region of interest" description="Disordered" evidence="1">
    <location>
        <begin position="1421"/>
        <end position="1468"/>
    </location>
</feature>
<feature type="region of interest" description="Disordered" evidence="1">
    <location>
        <begin position="334"/>
        <end position="363"/>
    </location>
</feature>
<feature type="compositionally biased region" description="Basic and acidic residues" evidence="1">
    <location>
        <begin position="1168"/>
        <end position="1181"/>
    </location>
</feature>
<feature type="region of interest" description="Disordered" evidence="1">
    <location>
        <begin position="485"/>
        <end position="542"/>
    </location>
</feature>
<reference evidence="2 3" key="1">
    <citation type="submission" date="2019-06" db="EMBL/GenBank/DDBJ databases">
        <title>A chromosomal-level reference genome of Carpinus fangiana (Coryloideae, Betulaceae).</title>
        <authorList>
            <person name="Yang X."/>
            <person name="Wang Z."/>
            <person name="Zhang L."/>
            <person name="Hao G."/>
            <person name="Liu J."/>
            <person name="Yang Y."/>
        </authorList>
    </citation>
    <scope>NUCLEOTIDE SEQUENCE [LARGE SCALE GENOMIC DNA]</scope>
    <source>
        <strain evidence="2">Cfa_2016G</strain>
        <tissue evidence="2">Leaf</tissue>
    </source>
</reference>
<feature type="compositionally biased region" description="Polar residues" evidence="1">
    <location>
        <begin position="512"/>
        <end position="527"/>
    </location>
</feature>
<dbReference type="OrthoDB" id="1350766at2759"/>
<name>A0A5N6R664_9ROSI</name>
<proteinExistence type="predicted"/>
<evidence type="ECO:0000313" key="2">
    <source>
        <dbReference type="EMBL" id="KAE8055354.1"/>
    </source>
</evidence>
<feature type="compositionally biased region" description="Basic residues" evidence="1">
    <location>
        <begin position="1042"/>
        <end position="1051"/>
    </location>
</feature>
<keyword evidence="3" id="KW-1185">Reference proteome</keyword>
<dbReference type="EMBL" id="CM017325">
    <property type="protein sequence ID" value="KAE8055354.1"/>
    <property type="molecule type" value="Genomic_DNA"/>
</dbReference>
<feature type="compositionally biased region" description="Polar residues" evidence="1">
    <location>
        <begin position="485"/>
        <end position="501"/>
    </location>
</feature>
<feature type="region of interest" description="Disordered" evidence="1">
    <location>
        <begin position="1128"/>
        <end position="1235"/>
    </location>
</feature>